<dbReference type="EMBL" id="BARS01038178">
    <property type="protein sequence ID" value="GAG19642.1"/>
    <property type="molecule type" value="Genomic_DNA"/>
</dbReference>
<reference evidence="1" key="1">
    <citation type="journal article" date="2014" name="Front. Microbiol.">
        <title>High frequency of phylogenetically diverse reductive dehalogenase-homologous genes in deep subseafloor sedimentary metagenomes.</title>
        <authorList>
            <person name="Kawai M."/>
            <person name="Futagami T."/>
            <person name="Toyoda A."/>
            <person name="Takaki Y."/>
            <person name="Nishi S."/>
            <person name="Hori S."/>
            <person name="Arai W."/>
            <person name="Tsubouchi T."/>
            <person name="Morono Y."/>
            <person name="Uchiyama I."/>
            <person name="Ito T."/>
            <person name="Fujiyama A."/>
            <person name="Inagaki F."/>
            <person name="Takami H."/>
        </authorList>
    </citation>
    <scope>NUCLEOTIDE SEQUENCE</scope>
    <source>
        <strain evidence="1">Expedition CK06-06</strain>
    </source>
</reference>
<comment type="caution">
    <text evidence="1">The sequence shown here is derived from an EMBL/GenBank/DDBJ whole genome shotgun (WGS) entry which is preliminary data.</text>
</comment>
<organism evidence="1">
    <name type="scientific">marine sediment metagenome</name>
    <dbReference type="NCBI Taxonomy" id="412755"/>
    <lineage>
        <taxon>unclassified sequences</taxon>
        <taxon>metagenomes</taxon>
        <taxon>ecological metagenomes</taxon>
    </lineage>
</organism>
<dbReference type="InterPro" id="IPR016181">
    <property type="entry name" value="Acyl_CoA_acyltransferase"/>
</dbReference>
<feature type="non-terminal residue" evidence="1">
    <location>
        <position position="169"/>
    </location>
</feature>
<name>X0W8R2_9ZZZZ</name>
<dbReference type="SUPFAM" id="SSF55729">
    <property type="entry name" value="Acyl-CoA N-acyltransferases (Nat)"/>
    <property type="match status" value="1"/>
</dbReference>
<proteinExistence type="predicted"/>
<protein>
    <recommendedName>
        <fullName evidence="2">BioF2-like acetyltransferase domain-containing protein</fullName>
    </recommendedName>
</protein>
<evidence type="ECO:0008006" key="2">
    <source>
        <dbReference type="Google" id="ProtNLM"/>
    </source>
</evidence>
<evidence type="ECO:0000313" key="1">
    <source>
        <dbReference type="EMBL" id="GAG19642.1"/>
    </source>
</evidence>
<gene>
    <name evidence="1" type="ORF">S01H1_58441</name>
</gene>
<dbReference type="AlphaFoldDB" id="X0W8R2"/>
<sequence>MSQVKTKGLELKLVKLENEAEDRWDRFVEEHPEGTFFHRAGWRRVIRNVFGYRDYHVYAERDGEVVGVLPLIHIGKGLFGHRLVSTPFCVQGGPLVVSDEVREALDSYAGELADRLGVDWLEFRGLRCIREDWEVRDNVYCVFRRGITASPEENLKLIPRKARAVVRKA</sequence>
<dbReference type="Gene3D" id="3.40.630.30">
    <property type="match status" value="1"/>
</dbReference>
<accession>X0W8R2</accession>